<evidence type="ECO:0000313" key="2">
    <source>
        <dbReference type="Proteomes" id="UP000838412"/>
    </source>
</evidence>
<accession>A0A8J9VAB6</accession>
<reference evidence="1" key="1">
    <citation type="submission" date="2022-01" db="EMBL/GenBank/DDBJ databases">
        <authorList>
            <person name="Braso-Vives M."/>
        </authorList>
    </citation>
    <scope>NUCLEOTIDE SEQUENCE</scope>
</reference>
<evidence type="ECO:0000313" key="1">
    <source>
        <dbReference type="EMBL" id="CAH1232749.1"/>
    </source>
</evidence>
<dbReference type="AlphaFoldDB" id="A0A8J9VAB6"/>
<keyword evidence="2" id="KW-1185">Reference proteome</keyword>
<organism evidence="1 2">
    <name type="scientific">Branchiostoma lanceolatum</name>
    <name type="common">Common lancelet</name>
    <name type="synonym">Amphioxus lanceolatum</name>
    <dbReference type="NCBI Taxonomy" id="7740"/>
    <lineage>
        <taxon>Eukaryota</taxon>
        <taxon>Metazoa</taxon>
        <taxon>Chordata</taxon>
        <taxon>Cephalochordata</taxon>
        <taxon>Leptocardii</taxon>
        <taxon>Amphioxiformes</taxon>
        <taxon>Branchiostomatidae</taxon>
        <taxon>Branchiostoma</taxon>
    </lineage>
</organism>
<name>A0A8J9VAB6_BRALA</name>
<dbReference type="EMBL" id="OV696686">
    <property type="protein sequence ID" value="CAH1232749.1"/>
    <property type="molecule type" value="Genomic_DNA"/>
</dbReference>
<sequence>MFVDTVLRLTAFHWQADFYAGWVEWTPLPPLNHLQRVHGAATVAIRCLSVKLDGYLSMRPEHLDADDFVRWGVIYR</sequence>
<gene>
    <name evidence="1" type="primary">Hypp499</name>
    <name evidence="1" type="ORF">BLAG_LOCUS1732</name>
</gene>
<proteinExistence type="predicted"/>
<dbReference type="Proteomes" id="UP000838412">
    <property type="component" value="Chromosome 1"/>
</dbReference>
<protein>
    <submittedName>
        <fullName evidence="1">Hypp499 protein</fullName>
    </submittedName>
</protein>